<dbReference type="EMBL" id="BKCJ010003873">
    <property type="protein sequence ID" value="GEU57683.1"/>
    <property type="molecule type" value="Genomic_DNA"/>
</dbReference>
<evidence type="ECO:0008006" key="3">
    <source>
        <dbReference type="Google" id="ProtNLM"/>
    </source>
</evidence>
<name>A0A6L2L778_TANCI</name>
<feature type="region of interest" description="Disordered" evidence="1">
    <location>
        <begin position="191"/>
        <end position="257"/>
    </location>
</feature>
<comment type="caution">
    <text evidence="2">The sequence shown here is derived from an EMBL/GenBank/DDBJ whole genome shotgun (WGS) entry which is preliminary data.</text>
</comment>
<organism evidence="2">
    <name type="scientific">Tanacetum cinerariifolium</name>
    <name type="common">Dalmatian daisy</name>
    <name type="synonym">Chrysanthemum cinerariifolium</name>
    <dbReference type="NCBI Taxonomy" id="118510"/>
    <lineage>
        <taxon>Eukaryota</taxon>
        <taxon>Viridiplantae</taxon>
        <taxon>Streptophyta</taxon>
        <taxon>Embryophyta</taxon>
        <taxon>Tracheophyta</taxon>
        <taxon>Spermatophyta</taxon>
        <taxon>Magnoliopsida</taxon>
        <taxon>eudicotyledons</taxon>
        <taxon>Gunneridae</taxon>
        <taxon>Pentapetalae</taxon>
        <taxon>asterids</taxon>
        <taxon>campanulids</taxon>
        <taxon>Asterales</taxon>
        <taxon>Asteraceae</taxon>
        <taxon>Asteroideae</taxon>
        <taxon>Anthemideae</taxon>
        <taxon>Anthemidinae</taxon>
        <taxon>Tanacetum</taxon>
    </lineage>
</organism>
<evidence type="ECO:0000256" key="1">
    <source>
        <dbReference type="SAM" id="MobiDB-lite"/>
    </source>
</evidence>
<dbReference type="AlphaFoldDB" id="A0A6L2L778"/>
<evidence type="ECO:0000313" key="2">
    <source>
        <dbReference type="EMBL" id="GEU57683.1"/>
    </source>
</evidence>
<protein>
    <recommendedName>
        <fullName evidence="3">Monodehydroascorbate reductase</fullName>
    </recommendedName>
</protein>
<feature type="region of interest" description="Disordered" evidence="1">
    <location>
        <begin position="664"/>
        <end position="690"/>
    </location>
</feature>
<accession>A0A6L2L778</accession>
<sequence>MADENIPAPTPTRFDDQILPFAAWVPIRKSKFILDHQRKQKNPIFQIFVDILQNTNFFRAFTASALLDETRFVLDANLLRDALEITPIDQAYQFVSPPSGDAIMDFLKQLGYTEAIHFVSRMAVNNLYQPWRAILSIINQCLTGKTSGHDRPRYPVLQMLWGIITSTNVDYAELLWEEVVQAIQMFLTDKANLGSPTKNDKKDKPYGGKKKPAIAKQPNPKPAKEKSSKPAHIPKPKATKEKPANPSPVKPLKMGKVLKTRKGKSYLQLIDEEEPSQPEPEHQGERDEFDVERSIQMSLESFQAQSQAHVSSMAIREPVAEATRPLPVVEGKAIEVASTGPCAQPQDDASANIVHESLSPVDAETVADTDKTNSGGDTEILHIDEDQGKDVNNQVDLEEKTVELDQGQARSGPGKTLESRPLVEQEFIEEDQARLDSGVSHVALSGPNPEPTHEEFMANVYPDVHGSLKLPADKHVSLEEPLSSSRTLSSMNNLDDAYTFGDQFLDDKSTEDDPGKLNIDSEVVYMVMVLIHQASSLVPLLSTPIIDFSPPKPVPATTQAPIFTATTMNTTTTLPLPPPSPQQSTSNSNLAIDQTVNIVFKDSVHIALKAPLRDRFKELLKADMKEIHQRMFESGSYKSLPEHVALYEALKASMEWENRDEFLAEKDKQKSASHSEQQIKKEPMPDTANISDLEDTESAHLPKIKPRPEWLKPILEEDRLETLKPDWIGKKKLSKSNLKGPAFKDLEYLVSGDKGRRSALSISKLKVAHYLDSGIEELVTSLWNESERVYDISAAYDISHWCLKTYERYGYAFLKEIVLHRADYKEYKISKADFKNLHPNDFEDLYLLHLQGQLNHLCGDNRAHLFNVVNMWIRNIIIRKRVEDLQLRVESYQTKLNLTQPD</sequence>
<gene>
    <name evidence="2" type="ORF">Tci_029661</name>
</gene>
<feature type="region of interest" description="Disordered" evidence="1">
    <location>
        <begin position="270"/>
        <end position="290"/>
    </location>
</feature>
<reference evidence="2" key="1">
    <citation type="journal article" date="2019" name="Sci. Rep.">
        <title>Draft genome of Tanacetum cinerariifolium, the natural source of mosquito coil.</title>
        <authorList>
            <person name="Yamashiro T."/>
            <person name="Shiraishi A."/>
            <person name="Satake H."/>
            <person name="Nakayama K."/>
        </authorList>
    </citation>
    <scope>NUCLEOTIDE SEQUENCE</scope>
</reference>
<proteinExistence type="predicted"/>